<feature type="signal peptide" evidence="2">
    <location>
        <begin position="1"/>
        <end position="28"/>
    </location>
</feature>
<feature type="domain" description="Bacterial spore germination immunoglobulin-like" evidence="3">
    <location>
        <begin position="55"/>
        <end position="138"/>
    </location>
</feature>
<sequence length="157" mass="16400">MKHFTFGIAAAMALGLAALTAQPQPASAMSGWYEPNPDPKNCENDDGALDDAAFVIVMTPRAGDRVRTGFGVTGCSRTFESNVQWKLIGADGSELASGHTSGGGVDGAGTFDFDVTYEVDKRQVGHLEVMGEDASDGEGNPPGRTVLPLVLQQPEGE</sequence>
<evidence type="ECO:0000259" key="3">
    <source>
        <dbReference type="Pfam" id="PF10648"/>
    </source>
</evidence>
<dbReference type="InterPro" id="IPR018911">
    <property type="entry name" value="Gmad2_Ig-like_dom"/>
</dbReference>
<gene>
    <name evidence="4" type="ORF">ACFQ2F_10325</name>
</gene>
<evidence type="ECO:0000256" key="1">
    <source>
        <dbReference type="SAM" id="MobiDB-lite"/>
    </source>
</evidence>
<feature type="region of interest" description="Disordered" evidence="1">
    <location>
        <begin position="130"/>
        <end position="157"/>
    </location>
</feature>
<reference evidence="5" key="1">
    <citation type="journal article" date="2019" name="Int. J. Syst. Evol. Microbiol.">
        <title>The Global Catalogue of Microorganisms (GCM) 10K type strain sequencing project: providing services to taxonomists for standard genome sequencing and annotation.</title>
        <authorList>
            <consortium name="The Broad Institute Genomics Platform"/>
            <consortium name="The Broad Institute Genome Sequencing Center for Infectious Disease"/>
            <person name="Wu L."/>
            <person name="Ma J."/>
        </authorList>
    </citation>
    <scope>NUCLEOTIDE SEQUENCE [LARGE SCALE GENOMIC DNA]</scope>
    <source>
        <strain evidence="5">CCUG 61697</strain>
    </source>
</reference>
<keyword evidence="5" id="KW-1185">Reference proteome</keyword>
<keyword evidence="2" id="KW-0732">Signal</keyword>
<proteinExistence type="predicted"/>
<dbReference type="EMBL" id="JBHTJO010000001">
    <property type="protein sequence ID" value="MFD0987491.1"/>
    <property type="molecule type" value="Genomic_DNA"/>
</dbReference>
<evidence type="ECO:0000313" key="5">
    <source>
        <dbReference type="Proteomes" id="UP001597102"/>
    </source>
</evidence>
<name>A0ABW3JBL7_9HYPH</name>
<evidence type="ECO:0000256" key="2">
    <source>
        <dbReference type="SAM" id="SignalP"/>
    </source>
</evidence>
<feature type="chain" id="PRO_5046793489" evidence="2">
    <location>
        <begin position="29"/>
        <end position="157"/>
    </location>
</feature>
<organism evidence="4 5">
    <name type="scientific">Methyloligella solikamskensis</name>
    <dbReference type="NCBI Taxonomy" id="1177756"/>
    <lineage>
        <taxon>Bacteria</taxon>
        <taxon>Pseudomonadati</taxon>
        <taxon>Pseudomonadota</taxon>
        <taxon>Alphaproteobacteria</taxon>
        <taxon>Hyphomicrobiales</taxon>
        <taxon>Hyphomicrobiaceae</taxon>
        <taxon>Methyloligella</taxon>
    </lineage>
</organism>
<comment type="caution">
    <text evidence="4">The sequence shown here is derived from an EMBL/GenBank/DDBJ whole genome shotgun (WGS) entry which is preliminary data.</text>
</comment>
<dbReference type="Proteomes" id="UP001597102">
    <property type="component" value="Unassembled WGS sequence"/>
</dbReference>
<dbReference type="RefSeq" id="WP_379089535.1">
    <property type="nucleotide sequence ID" value="NZ_JBHTJO010000001.1"/>
</dbReference>
<evidence type="ECO:0000313" key="4">
    <source>
        <dbReference type="EMBL" id="MFD0987491.1"/>
    </source>
</evidence>
<protein>
    <submittedName>
        <fullName evidence="4">Gmad2 immunoglobulin-like domain-containing protein</fullName>
    </submittedName>
</protein>
<dbReference type="Pfam" id="PF10648">
    <property type="entry name" value="Gmad2"/>
    <property type="match status" value="1"/>
</dbReference>
<accession>A0ABW3JBL7</accession>